<comment type="caution">
    <text evidence="4">The sequence shown here is derived from an EMBL/GenBank/DDBJ whole genome shotgun (WGS) entry which is preliminary data.</text>
</comment>
<keyword evidence="5" id="KW-1185">Reference proteome</keyword>
<protein>
    <submittedName>
        <fullName evidence="4">ATP12 family chaperone protein</fullName>
    </submittedName>
</protein>
<dbReference type="InterPro" id="IPR011419">
    <property type="entry name" value="ATP12_ATP_synth-F1-assembly"/>
</dbReference>
<dbReference type="SUPFAM" id="SSF160909">
    <property type="entry name" value="ATP12-like"/>
    <property type="match status" value="1"/>
</dbReference>
<dbReference type="InterPro" id="IPR042272">
    <property type="entry name" value="ATP12_ATP_synth-F1-assembly_N"/>
</dbReference>
<keyword evidence="3" id="KW-0143">Chaperone</keyword>
<evidence type="ECO:0000313" key="5">
    <source>
        <dbReference type="Proteomes" id="UP001597413"/>
    </source>
</evidence>
<dbReference type="Gene3D" id="1.10.3580.10">
    <property type="entry name" value="ATP12 ATPase"/>
    <property type="match status" value="1"/>
</dbReference>
<dbReference type="InterPro" id="IPR023335">
    <property type="entry name" value="ATP12_ortho_dom_sf"/>
</dbReference>
<evidence type="ECO:0000256" key="1">
    <source>
        <dbReference type="ARBA" id="ARBA00008231"/>
    </source>
</evidence>
<dbReference type="PANTHER" id="PTHR21013:SF10">
    <property type="entry name" value="ATP SYNTHASE MITOCHONDRIAL F1 COMPLEX ASSEMBLY FACTOR 2"/>
    <property type="match status" value="1"/>
</dbReference>
<dbReference type="EMBL" id="JBHUIX010000002">
    <property type="protein sequence ID" value="MFD2172745.1"/>
    <property type="molecule type" value="Genomic_DNA"/>
</dbReference>
<evidence type="ECO:0000313" key="4">
    <source>
        <dbReference type="EMBL" id="MFD2172745.1"/>
    </source>
</evidence>
<dbReference type="Proteomes" id="UP001597413">
    <property type="component" value="Unassembled WGS sequence"/>
</dbReference>
<accession>A0ABW5A5E4</accession>
<evidence type="ECO:0000256" key="3">
    <source>
        <dbReference type="ARBA" id="ARBA00023186"/>
    </source>
</evidence>
<comment type="similarity">
    <text evidence="1">Belongs to the ATP12 family.</text>
</comment>
<keyword evidence="2" id="KW-0809">Transit peptide</keyword>
<dbReference type="Pfam" id="PF07542">
    <property type="entry name" value="ATP12"/>
    <property type="match status" value="1"/>
</dbReference>
<proteinExistence type="inferred from homology"/>
<reference evidence="5" key="1">
    <citation type="journal article" date="2019" name="Int. J. Syst. Evol. Microbiol.">
        <title>The Global Catalogue of Microorganisms (GCM) 10K type strain sequencing project: providing services to taxonomists for standard genome sequencing and annotation.</title>
        <authorList>
            <consortium name="The Broad Institute Genomics Platform"/>
            <consortium name="The Broad Institute Genome Sequencing Center for Infectious Disease"/>
            <person name="Wu L."/>
            <person name="Ma J."/>
        </authorList>
    </citation>
    <scope>NUCLEOTIDE SEQUENCE [LARGE SCALE GENOMIC DNA]</scope>
    <source>
        <strain evidence="5">CCUG 55131</strain>
    </source>
</reference>
<organism evidence="4 5">
    <name type="scientific">Rhodobacter lacus</name>
    <dbReference type="NCBI Taxonomy" id="1641972"/>
    <lineage>
        <taxon>Bacteria</taxon>
        <taxon>Pseudomonadati</taxon>
        <taxon>Pseudomonadota</taxon>
        <taxon>Alphaproteobacteria</taxon>
        <taxon>Rhodobacterales</taxon>
        <taxon>Rhodobacter group</taxon>
        <taxon>Rhodobacter</taxon>
    </lineage>
</organism>
<sequence>MSGWTAKRFWTDAKAEPVSGGYTVLLDARAVKTPAKRALVVPTRAMAEAMAAEWQAQGEKIEPATMPVTRSANAALDKVATQMAEVAELIAAYGETDLLCYRAERPADLIALQAEGWDHWLDWAEARHGARLSITQGVVPILQPAHALVALARRVEAYDIWELAALHDLVGLTGSLVLGLAVADGALTAAEAWDVSRIDEAYQIAQWGADEEAEELAALKKQALLHAERFWMLRHSA</sequence>
<name>A0ABW5A5E4_9RHOB</name>
<dbReference type="PANTHER" id="PTHR21013">
    <property type="entry name" value="ATP SYNTHASE MITOCHONDRIAL F1 COMPLEX ASSEMBLY FACTOR 2/ATP12 PROTEIN, MITOCHONDRIAL PRECURSOR"/>
    <property type="match status" value="1"/>
</dbReference>
<dbReference type="Gene3D" id="3.30.2180.10">
    <property type="entry name" value="ATP12-like"/>
    <property type="match status" value="1"/>
</dbReference>
<gene>
    <name evidence="4" type="ORF">ACFSM0_01450</name>
</gene>
<evidence type="ECO:0000256" key="2">
    <source>
        <dbReference type="ARBA" id="ARBA00022946"/>
    </source>
</evidence>
<dbReference type="RefSeq" id="WP_377386064.1">
    <property type="nucleotide sequence ID" value="NZ_JBHUIX010000002.1"/>
</dbReference>